<feature type="domain" description="RNA polymerase sigma-70 region 2" evidence="5">
    <location>
        <begin position="23"/>
        <end position="89"/>
    </location>
</feature>
<organism evidence="6 7">
    <name type="scientific">Thermoclostridium stercorarium subsp. leptospartum DSM 9219</name>
    <dbReference type="NCBI Taxonomy" id="1346611"/>
    <lineage>
        <taxon>Bacteria</taxon>
        <taxon>Bacillati</taxon>
        <taxon>Bacillota</taxon>
        <taxon>Clostridia</taxon>
        <taxon>Eubacteriales</taxon>
        <taxon>Oscillospiraceae</taxon>
        <taxon>Thermoclostridium</taxon>
    </lineage>
</organism>
<dbReference type="RefSeq" id="WP_065820792.1">
    <property type="nucleotide sequence ID" value="NZ_CP014673.1"/>
</dbReference>
<evidence type="ECO:0000256" key="2">
    <source>
        <dbReference type="ARBA" id="ARBA00023082"/>
    </source>
</evidence>
<reference evidence="6 7" key="1">
    <citation type="submission" date="2016-02" db="EMBL/GenBank/DDBJ databases">
        <title>Comparison of Clostridium stercorarium subspecies using comparative genomics and transcriptomics.</title>
        <authorList>
            <person name="Schellenberg J."/>
            <person name="Thallinger G."/>
            <person name="Levin D.B."/>
            <person name="Zhang X."/>
            <person name="Alvare G."/>
            <person name="Fristensky B."/>
            <person name="Sparling R."/>
        </authorList>
    </citation>
    <scope>NUCLEOTIDE SEQUENCE [LARGE SCALE GENOMIC DNA]</scope>
    <source>
        <strain evidence="6 7">DSM 9219</strain>
    </source>
</reference>
<dbReference type="InterPro" id="IPR007627">
    <property type="entry name" value="RNA_pol_sigma70_r2"/>
</dbReference>
<dbReference type="Gene3D" id="1.10.1740.10">
    <property type="match status" value="1"/>
</dbReference>
<keyword evidence="1" id="KW-0805">Transcription regulation</keyword>
<dbReference type="SUPFAM" id="SSF88659">
    <property type="entry name" value="Sigma3 and sigma4 domains of RNA polymerase sigma factors"/>
    <property type="match status" value="1"/>
</dbReference>
<keyword evidence="2" id="KW-0731">Sigma factor</keyword>
<dbReference type="Proteomes" id="UP000092931">
    <property type="component" value="Chromosome"/>
</dbReference>
<evidence type="ECO:0000313" key="7">
    <source>
        <dbReference type="Proteomes" id="UP000092931"/>
    </source>
</evidence>
<dbReference type="InterPro" id="IPR013324">
    <property type="entry name" value="RNA_pol_sigma_r3/r4-like"/>
</dbReference>
<sequence>MTNEELATMAAQGDIESLNKLYFAVRPLLYKLIEHYFPLCKKSLVEPEDLLQCGYFVVLEAVKYFTPEKGLKFTSYLGYCVQNVCLEELGFRKKQIETISLETPVGDDEKLTLGDTIEDPTADTYSYCELNDMQIIVRQEIERLPSREQCVIYGIFYYEKTIDALAQELGWERGSVISARDAAFNQLRRSKAIRELRKAYNWNNKQPSYLDPEKLIVLLGDSGLEPI</sequence>
<dbReference type="GO" id="GO:0016987">
    <property type="term" value="F:sigma factor activity"/>
    <property type="evidence" value="ECO:0007669"/>
    <property type="project" value="UniProtKB-KW"/>
</dbReference>
<dbReference type="Gene3D" id="1.10.10.10">
    <property type="entry name" value="Winged helix-like DNA-binding domain superfamily/Winged helix DNA-binding domain"/>
    <property type="match status" value="2"/>
</dbReference>
<evidence type="ECO:0000259" key="5">
    <source>
        <dbReference type="Pfam" id="PF04542"/>
    </source>
</evidence>
<evidence type="ECO:0000256" key="3">
    <source>
        <dbReference type="ARBA" id="ARBA00023125"/>
    </source>
</evidence>
<evidence type="ECO:0000256" key="1">
    <source>
        <dbReference type="ARBA" id="ARBA00023015"/>
    </source>
</evidence>
<dbReference type="GO" id="GO:0003677">
    <property type="term" value="F:DNA binding"/>
    <property type="evidence" value="ECO:0007669"/>
    <property type="project" value="UniProtKB-KW"/>
</dbReference>
<dbReference type="NCBIfam" id="TIGR02937">
    <property type="entry name" value="sigma70-ECF"/>
    <property type="match status" value="1"/>
</dbReference>
<protein>
    <recommendedName>
        <fullName evidence="5">RNA polymerase sigma-70 region 2 domain-containing protein</fullName>
    </recommendedName>
</protein>
<keyword evidence="4" id="KW-0804">Transcription</keyword>
<dbReference type="SUPFAM" id="SSF88946">
    <property type="entry name" value="Sigma2 domain of RNA polymerase sigma factors"/>
    <property type="match status" value="1"/>
</dbReference>
<dbReference type="Pfam" id="PF04542">
    <property type="entry name" value="Sigma70_r2"/>
    <property type="match status" value="1"/>
</dbReference>
<gene>
    <name evidence="6" type="ORF">CSTERLE_06950</name>
</gene>
<accession>A0A1B1YKS0</accession>
<keyword evidence="3" id="KW-0238">DNA-binding</keyword>
<proteinExistence type="predicted"/>
<dbReference type="InterPro" id="IPR014284">
    <property type="entry name" value="RNA_pol_sigma-70_dom"/>
</dbReference>
<dbReference type="EMBL" id="CP014673">
    <property type="protein sequence ID" value="ANX01324.1"/>
    <property type="molecule type" value="Genomic_DNA"/>
</dbReference>
<dbReference type="GO" id="GO:0006352">
    <property type="term" value="P:DNA-templated transcription initiation"/>
    <property type="evidence" value="ECO:0007669"/>
    <property type="project" value="InterPro"/>
</dbReference>
<dbReference type="InterPro" id="IPR013325">
    <property type="entry name" value="RNA_pol_sigma_r2"/>
</dbReference>
<dbReference type="AlphaFoldDB" id="A0A1B1YKS0"/>
<evidence type="ECO:0000313" key="6">
    <source>
        <dbReference type="EMBL" id="ANX01324.1"/>
    </source>
</evidence>
<dbReference type="PANTHER" id="PTHR30385">
    <property type="entry name" value="SIGMA FACTOR F FLAGELLAR"/>
    <property type="match status" value="1"/>
</dbReference>
<dbReference type="InterPro" id="IPR036388">
    <property type="entry name" value="WH-like_DNA-bd_sf"/>
</dbReference>
<name>A0A1B1YKS0_THEST</name>
<evidence type="ECO:0000256" key="4">
    <source>
        <dbReference type="ARBA" id="ARBA00023163"/>
    </source>
</evidence>